<dbReference type="PANTHER" id="PTHR23416:SF78">
    <property type="entry name" value="LIPOPOLYSACCHARIDE BIOSYNTHESIS O-ACETYL TRANSFERASE WBBJ-RELATED"/>
    <property type="match status" value="1"/>
</dbReference>
<dbReference type="AlphaFoldDB" id="A0A939G992"/>
<keyword evidence="1" id="KW-0012">Acyltransferase</keyword>
<dbReference type="SUPFAM" id="SSF51161">
    <property type="entry name" value="Trimeric LpxA-like enzymes"/>
    <property type="match status" value="1"/>
</dbReference>
<evidence type="ECO:0000313" key="1">
    <source>
        <dbReference type="EMBL" id="MBO0933568.1"/>
    </source>
</evidence>
<comment type="caution">
    <text evidence="1">The sequence shown here is derived from an EMBL/GenBank/DDBJ whole genome shotgun (WGS) entry which is preliminary data.</text>
</comment>
<dbReference type="InterPro" id="IPR011004">
    <property type="entry name" value="Trimer_LpxA-like_sf"/>
</dbReference>
<evidence type="ECO:0000313" key="2">
    <source>
        <dbReference type="Proteomes" id="UP000664795"/>
    </source>
</evidence>
<dbReference type="EMBL" id="JAFMYU010000020">
    <property type="protein sequence ID" value="MBO0933568.1"/>
    <property type="molecule type" value="Genomic_DNA"/>
</dbReference>
<keyword evidence="1" id="KW-0808">Transferase</keyword>
<name>A0A939G992_9BACT</name>
<dbReference type="CDD" id="cd04647">
    <property type="entry name" value="LbH_MAT_like"/>
    <property type="match status" value="1"/>
</dbReference>
<proteinExistence type="predicted"/>
<dbReference type="PANTHER" id="PTHR23416">
    <property type="entry name" value="SIALIC ACID SYNTHASE-RELATED"/>
    <property type="match status" value="1"/>
</dbReference>
<keyword evidence="2" id="KW-1185">Reference proteome</keyword>
<dbReference type="RefSeq" id="WP_207337533.1">
    <property type="nucleotide sequence ID" value="NZ_JAFMYU010000020.1"/>
</dbReference>
<gene>
    <name evidence="1" type="ORF">J2I48_21340</name>
</gene>
<sequence length="241" mass="27296">MWQIGIGFEKKIKGILKGNPVLERYTKAIISGYKIQYILHKTLLRRYKNIFNIAESAKLSNCTFDIIGRNNEIEIGELSLLNNVTFFIRGNNNKIKIGKKVSFDRSCTIWIEDFCCEAIIGENSTFQDAHIAVTEPNSKIHIGDDCMFAYDIDLRTGDSHSIIDSSTNDRINYAQNIFIGNHVWIASHVSILKGVIIPDNSIVATRSVVTKSFEGSNLLIGGIPAKQIKNNVNWDRKRIYR</sequence>
<reference evidence="1 2" key="1">
    <citation type="submission" date="2021-03" db="EMBL/GenBank/DDBJ databases">
        <title>Fibrella sp. HMF5036 genome sequencing and assembly.</title>
        <authorList>
            <person name="Kang H."/>
            <person name="Kim H."/>
            <person name="Bae S."/>
            <person name="Joh K."/>
        </authorList>
    </citation>
    <scope>NUCLEOTIDE SEQUENCE [LARGE SCALE GENOMIC DNA]</scope>
    <source>
        <strain evidence="1 2">HMF5036</strain>
    </source>
</reference>
<protein>
    <submittedName>
        <fullName evidence="1">Acyltransferase</fullName>
    </submittedName>
</protein>
<dbReference type="GO" id="GO:0016746">
    <property type="term" value="F:acyltransferase activity"/>
    <property type="evidence" value="ECO:0007669"/>
    <property type="project" value="UniProtKB-KW"/>
</dbReference>
<dbReference type="Gene3D" id="2.160.10.10">
    <property type="entry name" value="Hexapeptide repeat proteins"/>
    <property type="match status" value="1"/>
</dbReference>
<dbReference type="InterPro" id="IPR051159">
    <property type="entry name" value="Hexapeptide_acetyltransf"/>
</dbReference>
<dbReference type="Proteomes" id="UP000664795">
    <property type="component" value="Unassembled WGS sequence"/>
</dbReference>
<accession>A0A939G992</accession>
<organism evidence="1 2">
    <name type="scientific">Fibrella aquatilis</name>
    <dbReference type="NCBI Taxonomy" id="2817059"/>
    <lineage>
        <taxon>Bacteria</taxon>
        <taxon>Pseudomonadati</taxon>
        <taxon>Bacteroidota</taxon>
        <taxon>Cytophagia</taxon>
        <taxon>Cytophagales</taxon>
        <taxon>Spirosomataceae</taxon>
        <taxon>Fibrella</taxon>
    </lineage>
</organism>